<proteinExistence type="inferred from homology"/>
<dbReference type="KEGG" id="aalt:CC77DRAFT_1060876"/>
<protein>
    <recommendedName>
        <fullName evidence="5">Ribosome biogenesis regulatory protein</fullName>
    </recommendedName>
</protein>
<dbReference type="Pfam" id="PF04939">
    <property type="entry name" value="RRS1"/>
    <property type="match status" value="1"/>
</dbReference>
<dbReference type="GO" id="GO:0005634">
    <property type="term" value="C:nucleus"/>
    <property type="evidence" value="ECO:0007669"/>
    <property type="project" value="UniProtKB-SubCell"/>
</dbReference>
<dbReference type="GO" id="GO:0042254">
    <property type="term" value="P:ribosome biogenesis"/>
    <property type="evidence" value="ECO:0007669"/>
    <property type="project" value="UniProtKB-KW"/>
</dbReference>
<dbReference type="VEuPathDB" id="FungiDB:CC77DRAFT_1060876"/>
<evidence type="ECO:0000313" key="8">
    <source>
        <dbReference type="EMBL" id="RYN75947.1"/>
    </source>
</evidence>
<evidence type="ECO:0000256" key="3">
    <source>
        <dbReference type="ARBA" id="ARBA00022517"/>
    </source>
</evidence>
<comment type="subcellular location">
    <subcellularLocation>
        <location evidence="1 5">Nucleus</location>
    </subcellularLocation>
</comment>
<dbReference type="Proteomes" id="UP000291422">
    <property type="component" value="Unassembled WGS sequence"/>
</dbReference>
<comment type="similarity">
    <text evidence="2 5">Belongs to the RRS1 family.</text>
</comment>
<evidence type="ECO:0000313" key="7">
    <source>
        <dbReference type="EMBL" id="OAG21179.1"/>
    </source>
</evidence>
<comment type="function">
    <text evidence="5">Involved in ribosomal large subunit assembly.</text>
</comment>
<gene>
    <name evidence="8" type="ORF">AA0117_g6128</name>
    <name evidence="7" type="ORF">CC77DRAFT_1060876</name>
</gene>
<evidence type="ECO:0000313" key="10">
    <source>
        <dbReference type="Proteomes" id="UP000291422"/>
    </source>
</evidence>
<feature type="region of interest" description="Disordered" evidence="6">
    <location>
        <begin position="186"/>
        <end position="231"/>
    </location>
</feature>
<reference evidence="7 9" key="1">
    <citation type="submission" date="2016-05" db="EMBL/GenBank/DDBJ databases">
        <title>Comparative analysis of secretome profiles of manganese(II)-oxidizing ascomycete fungi.</title>
        <authorList>
            <consortium name="DOE Joint Genome Institute"/>
            <person name="Zeiner C.A."/>
            <person name="Purvine S.O."/>
            <person name="Zink E.M."/>
            <person name="Wu S."/>
            <person name="Pasa-Tolic L."/>
            <person name="Chaput D.L."/>
            <person name="Haridas S."/>
            <person name="Grigoriev I.V."/>
            <person name="Santelli C.M."/>
            <person name="Hansel C.M."/>
        </authorList>
    </citation>
    <scope>NUCLEOTIDE SEQUENCE [LARGE SCALE GENOMIC DNA]</scope>
    <source>
        <strain evidence="7 9">SRC1lrK2f</strain>
    </source>
</reference>
<dbReference type="AlphaFoldDB" id="A0A177DR10"/>
<keyword evidence="3 5" id="KW-0690">Ribosome biogenesis</keyword>
<dbReference type="EMBL" id="KV441477">
    <property type="protein sequence ID" value="OAG21179.1"/>
    <property type="molecule type" value="Genomic_DNA"/>
</dbReference>
<keyword evidence="4 5" id="KW-0539">Nucleus</keyword>
<dbReference type="RefSeq" id="XP_018386600.1">
    <property type="nucleotide sequence ID" value="XM_018528367.1"/>
</dbReference>
<evidence type="ECO:0000256" key="1">
    <source>
        <dbReference type="ARBA" id="ARBA00004123"/>
    </source>
</evidence>
<evidence type="ECO:0000256" key="2">
    <source>
        <dbReference type="ARBA" id="ARBA00010077"/>
    </source>
</evidence>
<dbReference type="EMBL" id="PDXD01000013">
    <property type="protein sequence ID" value="RYN75947.1"/>
    <property type="molecule type" value="Genomic_DNA"/>
</dbReference>
<dbReference type="InterPro" id="IPR007023">
    <property type="entry name" value="Ribosom_reg"/>
</dbReference>
<sequence length="231" mass="24988">MSDTEMDGGVALGAVSPTHSHLVDEINGGAMDVHANGAASVADSTVSSRLPIAVNKPTPFTFDLGNLLANDPNPVPASADEATLTATARDAAQALINQLLSTCEIKSNSEGVHLVLPAPTTPLPREKPIPTAAEKTKWEKFAAKKGIKDKKRDGKLVYDEASGEWVPKWGYKGKNKEGENDWLVEVDEKKEAKTGTAHDARADSRKERKERIRRNERKERANSIKSRKTGA</sequence>
<evidence type="ECO:0000256" key="5">
    <source>
        <dbReference type="RuleBase" id="RU364132"/>
    </source>
</evidence>
<feature type="compositionally biased region" description="Basic and acidic residues" evidence="6">
    <location>
        <begin position="186"/>
        <end position="210"/>
    </location>
</feature>
<evidence type="ECO:0000313" key="9">
    <source>
        <dbReference type="Proteomes" id="UP000077248"/>
    </source>
</evidence>
<keyword evidence="9" id="KW-1185">Reference proteome</keyword>
<reference evidence="8" key="3">
    <citation type="journal article" date="2019" name="J. ISSAAS">
        <title>Genomics, evolutionary history and diagnostics of the Alternaria alternata species group including apple and Asian pear pathotypes.</title>
        <authorList>
            <person name="Armitage A.D."/>
            <person name="Cockerton H.M."/>
            <person name="Sreenivasaprasad S."/>
            <person name="Woodhall J."/>
            <person name="Lane C."/>
            <person name="Harrison R.J."/>
            <person name="Clarkson J.P."/>
        </authorList>
    </citation>
    <scope>NUCLEOTIDE SEQUENCE</scope>
    <source>
        <strain evidence="8">FERA 1177</strain>
    </source>
</reference>
<reference evidence="10" key="2">
    <citation type="journal article" date="2019" name="bioRxiv">
        <title>Genomics, evolutionary history and diagnostics of the Alternaria alternata species group including apple and Asian pear pathotypes.</title>
        <authorList>
            <person name="Armitage A.D."/>
            <person name="Cockerton H.M."/>
            <person name="Sreenivasaprasad S."/>
            <person name="Woodhall J.W."/>
            <person name="Lane C.R."/>
            <person name="Harrison R.J."/>
            <person name="Clarkson J.P."/>
        </authorList>
    </citation>
    <scope>NUCLEOTIDE SEQUENCE [LARGE SCALE GENOMIC DNA]</scope>
    <source>
        <strain evidence="10">FERA 1177</strain>
    </source>
</reference>
<name>A0A177DR10_ALTAL</name>
<dbReference type="OMA" id="KMVYDEA"/>
<dbReference type="STRING" id="5599.A0A177DR10"/>
<evidence type="ECO:0000256" key="6">
    <source>
        <dbReference type="SAM" id="MobiDB-lite"/>
    </source>
</evidence>
<accession>A0A177DR10</accession>
<dbReference type="GeneID" id="29113961"/>
<dbReference type="Proteomes" id="UP000077248">
    <property type="component" value="Unassembled WGS sequence"/>
</dbReference>
<organism evidence="7 9">
    <name type="scientific">Alternaria alternata</name>
    <name type="common">Alternaria rot fungus</name>
    <name type="synonym">Torula alternata</name>
    <dbReference type="NCBI Taxonomy" id="5599"/>
    <lineage>
        <taxon>Eukaryota</taxon>
        <taxon>Fungi</taxon>
        <taxon>Dikarya</taxon>
        <taxon>Ascomycota</taxon>
        <taxon>Pezizomycotina</taxon>
        <taxon>Dothideomycetes</taxon>
        <taxon>Pleosporomycetidae</taxon>
        <taxon>Pleosporales</taxon>
        <taxon>Pleosporineae</taxon>
        <taxon>Pleosporaceae</taxon>
        <taxon>Alternaria</taxon>
        <taxon>Alternaria sect. Alternaria</taxon>
        <taxon>Alternaria alternata complex</taxon>
    </lineage>
</organism>
<evidence type="ECO:0000256" key="4">
    <source>
        <dbReference type="ARBA" id="ARBA00023242"/>
    </source>
</evidence>